<evidence type="ECO:0000256" key="2">
    <source>
        <dbReference type="SAM" id="SignalP"/>
    </source>
</evidence>
<feature type="compositionally biased region" description="Basic and acidic residues" evidence="1">
    <location>
        <begin position="655"/>
        <end position="664"/>
    </location>
</feature>
<feature type="region of interest" description="Disordered" evidence="1">
    <location>
        <begin position="636"/>
        <end position="664"/>
    </location>
</feature>
<keyword evidence="2" id="KW-0732">Signal</keyword>
<dbReference type="EnsemblMetazoa" id="XM_019909003.1">
    <property type="protein sequence ID" value="XP_019764562.1"/>
    <property type="gene ID" value="LOC109540571"/>
</dbReference>
<dbReference type="Proteomes" id="UP000019118">
    <property type="component" value="Unassembled WGS sequence"/>
</dbReference>
<dbReference type="AlphaFoldDB" id="A0AAR5PUF9"/>
<feature type="chain" id="PRO_5043322225" evidence="2">
    <location>
        <begin position="25"/>
        <end position="706"/>
    </location>
</feature>
<evidence type="ECO:0000313" key="3">
    <source>
        <dbReference type="EnsemblMetazoa" id="XP_019764562.1"/>
    </source>
</evidence>
<evidence type="ECO:0000313" key="4">
    <source>
        <dbReference type="Proteomes" id="UP000019118"/>
    </source>
</evidence>
<keyword evidence="4" id="KW-1185">Reference proteome</keyword>
<dbReference type="GeneID" id="109540571"/>
<feature type="signal peptide" evidence="2">
    <location>
        <begin position="1"/>
        <end position="24"/>
    </location>
</feature>
<name>A0AAR5PUF9_DENPD</name>
<accession>A0AAR5PUF9</accession>
<feature type="region of interest" description="Disordered" evidence="1">
    <location>
        <begin position="339"/>
        <end position="374"/>
    </location>
</feature>
<feature type="region of interest" description="Disordered" evidence="1">
    <location>
        <begin position="232"/>
        <end position="268"/>
    </location>
</feature>
<feature type="compositionally biased region" description="Basic residues" evidence="1">
    <location>
        <begin position="233"/>
        <end position="264"/>
    </location>
</feature>
<dbReference type="KEGG" id="dpa:109540571"/>
<organism evidence="3 4">
    <name type="scientific">Dendroctonus ponderosae</name>
    <name type="common">Mountain pine beetle</name>
    <dbReference type="NCBI Taxonomy" id="77166"/>
    <lineage>
        <taxon>Eukaryota</taxon>
        <taxon>Metazoa</taxon>
        <taxon>Ecdysozoa</taxon>
        <taxon>Arthropoda</taxon>
        <taxon>Hexapoda</taxon>
        <taxon>Insecta</taxon>
        <taxon>Pterygota</taxon>
        <taxon>Neoptera</taxon>
        <taxon>Endopterygota</taxon>
        <taxon>Coleoptera</taxon>
        <taxon>Polyphaga</taxon>
        <taxon>Cucujiformia</taxon>
        <taxon>Curculionidae</taxon>
        <taxon>Scolytinae</taxon>
        <taxon>Dendroctonus</taxon>
    </lineage>
</organism>
<protein>
    <submittedName>
        <fullName evidence="3">Uncharacterized protein</fullName>
    </submittedName>
</protein>
<reference evidence="4" key="1">
    <citation type="journal article" date="2013" name="Genome Biol.">
        <title>Draft genome of the mountain pine beetle, Dendroctonus ponderosae Hopkins, a major forest pest.</title>
        <authorList>
            <person name="Keeling C.I."/>
            <person name="Yuen M.M."/>
            <person name="Liao N.Y."/>
            <person name="Docking T.R."/>
            <person name="Chan S.K."/>
            <person name="Taylor G.A."/>
            <person name="Palmquist D.L."/>
            <person name="Jackman S.D."/>
            <person name="Nguyen A."/>
            <person name="Li M."/>
            <person name="Henderson H."/>
            <person name="Janes J.K."/>
            <person name="Zhao Y."/>
            <person name="Pandoh P."/>
            <person name="Moore R."/>
            <person name="Sperling F.A."/>
            <person name="Huber D.P."/>
            <person name="Birol I."/>
            <person name="Jones S.J."/>
            <person name="Bohlmann J."/>
        </authorList>
    </citation>
    <scope>NUCLEOTIDE SEQUENCE</scope>
</reference>
<reference evidence="3" key="2">
    <citation type="submission" date="2024-08" db="UniProtKB">
        <authorList>
            <consortium name="EnsemblMetazoa"/>
        </authorList>
    </citation>
    <scope>IDENTIFICATION</scope>
</reference>
<evidence type="ECO:0000256" key="1">
    <source>
        <dbReference type="SAM" id="MobiDB-lite"/>
    </source>
</evidence>
<sequence length="706" mass="78522">MPFNVLNYLLIFTLTINSFDSTAAFQGSLPSNILNEVSDFNDIVEKDFQSNRSPPLKEEGELTKKEVNYAKNSEFHHSYDTFEDNPNHDSVFSSSVLGDSGSCKGSLCPKHGIRYRDSGNIPEAMEETDSLKQAQPYLVRLLPNQDFDGTKEDNACENCNKIKGLLPIPLMESLLISKLLERQDGAQPYPIKYVVKAVLPNVKDISELDKPETQRCIKTYLQRRKRQLELLKKRSAKHKKKPHKKKHKKRKHGKKHKPYKRHHRSINDNFDNQLNGIADYISKNQTFNETLTYVPLLFGTVTPAEGQLLLAGVKHDASAEEKLMLEKILSIRPDTLVTNTSTEAGTQATTQEPTAQTTSAAASSIPANSSTASTDNVKYNLNLNLNSPEVKKTIMEIMQRQQSNGESYEAPSTKVKRQVSTATVAPPSTQNSTDAVLNNSTATGTVSTPAMNATLNISNGTTENGTLGLVVASSLPPNGLNILPGILIYPKCHKHLKRAADSTLLGNSNKLNDAQISSIVKSFDGFSPKNITGFEDSKSKKQCKSDKCTEETGDIIEALNSLNQKSLTLADLGVEDAISTTKSLTSSHEIISEAVEQKQVELREDNQMKEKLSKLQKDLKMVQEIQNIFDNVANAKGKEKRSAPTKSRLTKFKHSGSEPDENRYDNEISGLIKARMWQKHNKSFCEDKVKRQNAAKKRSRRFLATN</sequence>
<proteinExistence type="predicted"/>